<protein>
    <submittedName>
        <fullName evidence="2">Group-specific protein</fullName>
    </submittedName>
</protein>
<organism evidence="2 3">
    <name type="scientific">Salipaludibacillus keqinensis</name>
    <dbReference type="NCBI Taxonomy" id="2045207"/>
    <lineage>
        <taxon>Bacteria</taxon>
        <taxon>Bacillati</taxon>
        <taxon>Bacillota</taxon>
        <taxon>Bacilli</taxon>
        <taxon>Bacillales</taxon>
        <taxon>Bacillaceae</taxon>
    </lineage>
</organism>
<evidence type="ECO:0000313" key="3">
    <source>
        <dbReference type="Proteomes" id="UP000248214"/>
    </source>
</evidence>
<dbReference type="EMBL" id="PDOD01000001">
    <property type="protein sequence ID" value="PYZ95196.1"/>
    <property type="molecule type" value="Genomic_DNA"/>
</dbReference>
<evidence type="ECO:0000313" key="2">
    <source>
        <dbReference type="EMBL" id="PYZ95196.1"/>
    </source>
</evidence>
<feature type="domain" description="E3 SUMO-protein ligase MMS21 N-terminal" evidence="1">
    <location>
        <begin position="5"/>
        <end position="70"/>
    </location>
</feature>
<comment type="caution">
    <text evidence="2">The sequence shown here is derived from an EMBL/GenBank/DDBJ whole genome shotgun (WGS) entry which is preliminary data.</text>
</comment>
<reference evidence="2 3" key="1">
    <citation type="submission" date="2017-10" db="EMBL/GenBank/DDBJ databases">
        <title>Bacillus sp. nov., a halophilic bacterium isolated from a Keqin Lake.</title>
        <authorList>
            <person name="Wang H."/>
        </authorList>
    </citation>
    <scope>NUCLEOTIDE SEQUENCE [LARGE SCALE GENOMIC DNA]</scope>
    <source>
        <strain evidence="2 3">KQ-12</strain>
    </source>
</reference>
<gene>
    <name evidence="2" type="ORF">CR194_06685</name>
</gene>
<keyword evidence="3" id="KW-1185">Reference proteome</keyword>
<evidence type="ECO:0000259" key="1">
    <source>
        <dbReference type="Pfam" id="PF22326"/>
    </source>
</evidence>
<name>A0A323TMC2_9BACI</name>
<dbReference type="Proteomes" id="UP000248214">
    <property type="component" value="Unassembled WGS sequence"/>
</dbReference>
<dbReference type="Pfam" id="PF22326">
    <property type="entry name" value="MMS21_N"/>
    <property type="match status" value="1"/>
</dbReference>
<dbReference type="InterPro" id="IPR054753">
    <property type="entry name" value="MMS21_N"/>
</dbReference>
<dbReference type="RefSeq" id="WP_110608831.1">
    <property type="nucleotide sequence ID" value="NZ_PDOD01000001.1"/>
</dbReference>
<accession>A0A323TMC2</accession>
<proteinExistence type="predicted"/>
<dbReference type="OrthoDB" id="2353604at2"/>
<sequence length="79" mass="9623">MAECNLDHSLEDVKNKFNNQQEFLPDYLVKEWHQFLKKSLTQPTLNEAFHLLKKYDLITKKEQEIRDKQMIELFSKHNM</sequence>
<dbReference type="AlphaFoldDB" id="A0A323TMC2"/>